<sequence length="210" mass="25329">MYNIYKSTNTIKEVIRIEFRENISEKELDHFQKSVIKIMNTEYSKLSFLQLDKEDFVSHIFFALKEVKEKYDINKNVPLIAYANFIIKRRILDYAKYLKRDKRKITLKLINSYRSSLTEDGQTYLERDIEKFSLEKSEELERNKNIKEMINHFIENDAQGKEAEIIKMLYKGYNQREILEKLNIKRKEFLVCKEKLKNLFKGFIKVSTNI</sequence>
<dbReference type="Proteomes" id="UP000014983">
    <property type="component" value="Chromosome"/>
</dbReference>
<evidence type="ECO:0000313" key="2">
    <source>
        <dbReference type="Proteomes" id="UP000014983"/>
    </source>
</evidence>
<dbReference type="SUPFAM" id="SSF88946">
    <property type="entry name" value="Sigma2 domain of RNA polymerase sigma factors"/>
    <property type="match status" value="1"/>
</dbReference>
<organism evidence="1 2">
    <name type="scientific">Spiroplasma diminutum CUAS-1</name>
    <dbReference type="NCBI Taxonomy" id="1276221"/>
    <lineage>
        <taxon>Bacteria</taxon>
        <taxon>Bacillati</taxon>
        <taxon>Mycoplasmatota</taxon>
        <taxon>Mollicutes</taxon>
        <taxon>Entomoplasmatales</taxon>
        <taxon>Spiroplasmataceae</taxon>
        <taxon>Spiroplasma</taxon>
    </lineage>
</organism>
<dbReference type="STRING" id="1276221.SDIMI_v3c00320"/>
<dbReference type="GO" id="GO:0003700">
    <property type="term" value="F:DNA-binding transcription factor activity"/>
    <property type="evidence" value="ECO:0007669"/>
    <property type="project" value="InterPro"/>
</dbReference>
<reference evidence="1 2" key="1">
    <citation type="journal article" date="2013" name="Genome Biol. Evol.">
        <title>Comparison of metabolic capacities and inference of gene content evolution in mosquito-associated Spiroplasma diminutum and S. taiwanense.</title>
        <authorList>
            <person name="Lo W.S."/>
            <person name="Ku C."/>
            <person name="Chen L.L."/>
            <person name="Chang T.H."/>
            <person name="Kuo C.H."/>
        </authorList>
    </citation>
    <scope>NUCLEOTIDE SEQUENCE [LARGE SCALE GENOMIC DNA]</scope>
    <source>
        <strain evidence="1">CUAS-1</strain>
    </source>
</reference>
<dbReference type="OrthoDB" id="389315at2"/>
<proteinExistence type="predicted"/>
<dbReference type="AlphaFoldDB" id="S5LYW4"/>
<dbReference type="EMBL" id="CP005076">
    <property type="protein sequence ID" value="AGR41736.1"/>
    <property type="molecule type" value="Genomic_DNA"/>
</dbReference>
<dbReference type="HOGENOM" id="CLU_1309466_0_0_14"/>
<protein>
    <submittedName>
        <fullName evidence="1">Uncharacterized protein</fullName>
    </submittedName>
</protein>
<gene>
    <name evidence="1" type="ORF">SDIMI_v3c00320</name>
</gene>
<evidence type="ECO:0000313" key="1">
    <source>
        <dbReference type="EMBL" id="AGR41736.1"/>
    </source>
</evidence>
<keyword evidence="2" id="KW-1185">Reference proteome</keyword>
<dbReference type="GO" id="GO:0006352">
    <property type="term" value="P:DNA-templated transcription initiation"/>
    <property type="evidence" value="ECO:0007669"/>
    <property type="project" value="InterPro"/>
</dbReference>
<dbReference type="PATRIC" id="fig|1276221.3.peg.32"/>
<dbReference type="Gene3D" id="1.10.1740.10">
    <property type="match status" value="1"/>
</dbReference>
<dbReference type="RefSeq" id="WP_020835969.1">
    <property type="nucleotide sequence ID" value="NC_021833.1"/>
</dbReference>
<name>S5LYW4_9MOLU</name>
<dbReference type="InParanoid" id="S5LYW4"/>
<accession>S5LYW4</accession>
<dbReference type="InterPro" id="IPR013325">
    <property type="entry name" value="RNA_pol_sigma_r2"/>
</dbReference>
<dbReference type="KEGG" id="sdi:SDIMI_v3c00320"/>